<evidence type="ECO:0000313" key="2">
    <source>
        <dbReference type="Proteomes" id="UP000319731"/>
    </source>
</evidence>
<reference evidence="1 2" key="1">
    <citation type="journal article" date="2019" name="Sci. Rep.">
        <title>Comparative genomics of chytrid fungi reveal insights into the obligate biotrophic and pathogenic lifestyle of Synchytrium endobioticum.</title>
        <authorList>
            <person name="van de Vossenberg B.T.L.H."/>
            <person name="Warris S."/>
            <person name="Nguyen H.D.T."/>
            <person name="van Gent-Pelzer M.P.E."/>
            <person name="Joly D.L."/>
            <person name="van de Geest H.C."/>
            <person name="Bonants P.J.M."/>
            <person name="Smith D.S."/>
            <person name="Levesque C.A."/>
            <person name="van der Lee T.A.J."/>
        </authorList>
    </citation>
    <scope>NUCLEOTIDE SEQUENCE [LARGE SCALE GENOMIC DNA]</scope>
    <source>
        <strain evidence="1 2">JEL517</strain>
    </source>
</reference>
<dbReference type="STRING" id="1806994.A0A507BJP8"/>
<keyword evidence="1" id="KW-0239">DNA-directed DNA polymerase</keyword>
<evidence type="ECO:0000313" key="1">
    <source>
        <dbReference type="EMBL" id="TPX30187.1"/>
    </source>
</evidence>
<comment type="caution">
    <text evidence="1">The sequence shown here is derived from an EMBL/GenBank/DDBJ whole genome shotgun (WGS) entry which is preliminary data.</text>
</comment>
<dbReference type="InterPro" id="IPR043502">
    <property type="entry name" value="DNA/RNA_pol_sf"/>
</dbReference>
<dbReference type="PANTHER" id="PTHR33206">
    <property type="entry name" value="PROTEIN CBG10425"/>
    <property type="match status" value="1"/>
</dbReference>
<keyword evidence="1" id="KW-0808">Transferase</keyword>
<keyword evidence="1" id="KW-0548">Nucleotidyltransferase</keyword>
<gene>
    <name evidence="1" type="ORF">SmJEL517_g06192</name>
</gene>
<dbReference type="SUPFAM" id="SSF56672">
    <property type="entry name" value="DNA/RNA polymerases"/>
    <property type="match status" value="1"/>
</dbReference>
<accession>A0A507BJP8</accession>
<sequence length="1506" mass="175708">MPQGRQTDTSVVRYHYTAFVKDGPSYRRMERDFDLPRPSHKRREKTQVKATIAHILEAEGIRKIKGAKVEIPVSATRSRPRPDIGKHVDTEYLTFSRRFPHQDLHEYIVTTIDSITYRVHLPPKATRKAILDQVNASFQVTVSRASNTTHTHDNTLRIAFETEKLAKQAYQALQGEMVEETWKQALHRMYRDGHTQSVPLGDVEAFKTAVSNHLTDHRTPRYKIQVVVHYILRHLDTDEIRTWSQSVLMGETTKMMLIESDQDLAKALADVATFTQERLKSRPHTRWRYNGVYAFTMRFIDLCQPVGDNVIQIPKWMLDCKSIVTKASHDQRCFFDAMARCYTVKSNSIVYDPKTNDYFNKHRDQWEKRAKKLFNYLYPNDDMDTFPGILLHHLPALEAHFQCRIHVMDIQPTPHVLNGRYVYDTQYKVFSTASYTQEIFLHLLTQYDPAISDCRYHFSYICNMSVFQVTLRCPKCDSILKGQDHFAEHAKKCQGHRQIIRFLKDDAKHTDYNPWTHSLFHTLDRYGVQVPKKLRYAPFHMAWDLETYSQKRHMSGAGTVSYQQGLLSWSIASDTVEGTIQNIQKAHMNVADVPTDIPHDQVSSYLVQHMVKQLVEFRTPLVNVLFERYLPYLQELYSQWKKTSRQARGRYTMLIRRFYQWIEEIPLWGFNSAKFDVNVIRKDLLTELNKYPTNSKAHSKFELDWLQSQDESLRQRLQWGYTVQDPQEPDHRYLKEADFYDDITHTLYDMLGCEFHGCELCGKSQGMNHLKRDYEDLLEEQRDRRVYFETLGYHYMEVNECAFYQLHPQRAPHLNMIKTNSKYRVINTGQFSFKDIANFVTPGQSLADFLKAYSSKPNDQKFHLPHKYIATLTLEELRSNLKTTPITTIGRDGYYNDLKSQEMDASTFDQVHKHCAAQAMITLYELLVYYNNQDVKPLVTAIHRYANLFRTRFQVCLAKDGLSLASISNKIAFSHIPSNIQFHVFTKSHEKVWHQLKESMVGGLSCTYKHQATAPLGKQPRGPEHVIVSTTNEIVKVLGYDANSLYPWAFSQPLPTGKMHVYDYTSQYTLQDLPRLLADSNKFYFMEITAETKPECREMTSEFPVFIITTQVALSSQELERVQHQYLARHSVTEIPPTILKAWQDIRITKTINSYRVQHQLLVGPYIQFVLPYVNVTHIGTVLEFESQVAFDTFVDSMVELRRHSDQAQQRLQQGNPQEQDHHYTLLGDVAKLCLNTPYGFSIQNKQKYTTSQVLDTSTDQIKISKILQGNRFHLDDQGRYPILQLSGNDIEIKYQPRQVNADLPIQLGIAVYGLSKVRMLQFYYDVLYKYLNRSLWQLCYTDTDSYYLAIAKHTLDECVKPELQDQFQTHVRPKWFVPSKDHPDYLRLSRQPGLFKVEFEGNHFISLAPKVYSACQLDKQGHAVTTSQYKYSSKGVARRHFINSQRTIDDMQMALNTGAPVTRPHTTFQANREGLVRIDLPQKKAFQFDNSKRMYKNGIDTAPFE</sequence>
<dbReference type="RefSeq" id="XP_031021907.1">
    <property type="nucleotide sequence ID" value="XM_031172118.1"/>
</dbReference>
<protein>
    <submittedName>
        <fullName evidence="1">DNA-directed DNA polymerase</fullName>
    </submittedName>
</protein>
<proteinExistence type="predicted"/>
<dbReference type="PANTHER" id="PTHR33206:SF1">
    <property type="entry name" value="DNA-DIRECTED DNA POLYMERASE"/>
    <property type="match status" value="1"/>
</dbReference>
<dbReference type="GeneID" id="42007415"/>
<name>A0A507BJP8_9FUNG</name>
<dbReference type="OrthoDB" id="2157854at2759"/>
<keyword evidence="2" id="KW-1185">Reference proteome</keyword>
<dbReference type="Proteomes" id="UP000319731">
    <property type="component" value="Unassembled WGS sequence"/>
</dbReference>
<dbReference type="EMBL" id="QEAO01000088">
    <property type="protein sequence ID" value="TPX30187.1"/>
    <property type="molecule type" value="Genomic_DNA"/>
</dbReference>
<dbReference type="GO" id="GO:0003887">
    <property type="term" value="F:DNA-directed DNA polymerase activity"/>
    <property type="evidence" value="ECO:0007669"/>
    <property type="project" value="UniProtKB-KW"/>
</dbReference>
<organism evidence="1 2">
    <name type="scientific">Synchytrium microbalum</name>
    <dbReference type="NCBI Taxonomy" id="1806994"/>
    <lineage>
        <taxon>Eukaryota</taxon>
        <taxon>Fungi</taxon>
        <taxon>Fungi incertae sedis</taxon>
        <taxon>Chytridiomycota</taxon>
        <taxon>Chytridiomycota incertae sedis</taxon>
        <taxon>Chytridiomycetes</taxon>
        <taxon>Synchytriales</taxon>
        <taxon>Synchytriaceae</taxon>
        <taxon>Synchytrium</taxon>
    </lineage>
</organism>